<evidence type="ECO:0000313" key="6">
    <source>
        <dbReference type="EMBL" id="KKN36622.1"/>
    </source>
</evidence>
<comment type="cofactor">
    <cofactor evidence="1">
        <name>pyridoxal 5'-phosphate</name>
        <dbReference type="ChEBI" id="CHEBI:597326"/>
    </cofactor>
</comment>
<evidence type="ECO:0000256" key="1">
    <source>
        <dbReference type="ARBA" id="ARBA00001933"/>
    </source>
</evidence>
<dbReference type="FunFam" id="3.40.50.1100:FF:000005">
    <property type="entry name" value="Threonine dehydratase catabolic"/>
    <property type="match status" value="1"/>
</dbReference>
<comment type="caution">
    <text evidence="6">The sequence shown here is derived from an EMBL/GenBank/DDBJ whole genome shotgun (WGS) entry which is preliminary data.</text>
</comment>
<organism evidence="6">
    <name type="scientific">marine sediment metagenome</name>
    <dbReference type="NCBI Taxonomy" id="412755"/>
    <lineage>
        <taxon>unclassified sequences</taxon>
        <taxon>metagenomes</taxon>
        <taxon>ecological metagenomes</taxon>
    </lineage>
</organism>
<dbReference type="PANTHER" id="PTHR48078">
    <property type="entry name" value="THREONINE DEHYDRATASE, MITOCHONDRIAL-RELATED"/>
    <property type="match status" value="1"/>
</dbReference>
<evidence type="ECO:0000259" key="5">
    <source>
        <dbReference type="Pfam" id="PF00291"/>
    </source>
</evidence>
<dbReference type="GO" id="GO:0004794">
    <property type="term" value="F:threonine deaminase activity"/>
    <property type="evidence" value="ECO:0007669"/>
    <property type="project" value="TreeGrafter"/>
</dbReference>
<dbReference type="GO" id="GO:0009097">
    <property type="term" value="P:isoleucine biosynthetic process"/>
    <property type="evidence" value="ECO:0007669"/>
    <property type="project" value="TreeGrafter"/>
</dbReference>
<keyword evidence="4" id="KW-0456">Lyase</keyword>
<dbReference type="InterPro" id="IPR050147">
    <property type="entry name" value="Ser/Thr_Dehydratase"/>
</dbReference>
<protein>
    <recommendedName>
        <fullName evidence="5">Tryptophan synthase beta chain-like PALP domain-containing protein</fullName>
    </recommendedName>
</protein>
<gene>
    <name evidence="6" type="ORF">LCGC14_0771770</name>
</gene>
<dbReference type="FunFam" id="3.40.50.1100:FF:000007">
    <property type="entry name" value="L-threonine dehydratase catabolic TdcB"/>
    <property type="match status" value="1"/>
</dbReference>
<dbReference type="InterPro" id="IPR036052">
    <property type="entry name" value="TrpB-like_PALP_sf"/>
</dbReference>
<comment type="similarity">
    <text evidence="2">Belongs to the serine/threonine dehydratase family.</text>
</comment>
<evidence type="ECO:0000256" key="2">
    <source>
        <dbReference type="ARBA" id="ARBA00010869"/>
    </source>
</evidence>
<evidence type="ECO:0000256" key="4">
    <source>
        <dbReference type="ARBA" id="ARBA00023239"/>
    </source>
</evidence>
<dbReference type="GO" id="GO:0003941">
    <property type="term" value="F:L-serine ammonia-lyase activity"/>
    <property type="evidence" value="ECO:0007669"/>
    <property type="project" value="TreeGrafter"/>
</dbReference>
<feature type="domain" description="Tryptophan synthase beta chain-like PALP" evidence="5">
    <location>
        <begin position="20"/>
        <end position="308"/>
    </location>
</feature>
<dbReference type="Gene3D" id="3.40.50.1100">
    <property type="match status" value="2"/>
</dbReference>
<dbReference type="GO" id="GO:0006565">
    <property type="term" value="P:L-serine catabolic process"/>
    <property type="evidence" value="ECO:0007669"/>
    <property type="project" value="TreeGrafter"/>
</dbReference>
<dbReference type="AlphaFoldDB" id="A0A0F9QHW7"/>
<sequence>MTDIDLTMRDIYSARVRIAPIARKTPLVSSPALAELTGSEITLKLECLQETGSFKPRGAANKILSLDPEVRQRGVITVSSGNHGRALAYVAHRLGFRAVVCLYETVPANKRDATRKLGAEVIVKGSTYDEAAKEAYRLAEKEGLEMIHPYDDPVVIAGQGTIGLELLEEFPDLDTVVVPLSGGGLLGGIAFALKSADPGIHVVGVMMERGPAMVESLRAGRLVEIVEEPTLADALAGGIIPNTYTFELLQKTVDETVLVSEQEIAAAMAFALEHHHLVVEGSGAVGIAALRSGKVQHLGKHVAVVISGANVDMPLLLRVAQDHLGSR</sequence>
<dbReference type="EMBL" id="LAZR01001954">
    <property type="protein sequence ID" value="KKN36622.1"/>
    <property type="molecule type" value="Genomic_DNA"/>
</dbReference>
<evidence type="ECO:0000256" key="3">
    <source>
        <dbReference type="ARBA" id="ARBA00022898"/>
    </source>
</evidence>
<dbReference type="SUPFAM" id="SSF53686">
    <property type="entry name" value="Tryptophan synthase beta subunit-like PLP-dependent enzymes"/>
    <property type="match status" value="1"/>
</dbReference>
<dbReference type="PANTHER" id="PTHR48078:SF6">
    <property type="entry name" value="L-THREONINE DEHYDRATASE CATABOLIC TDCB"/>
    <property type="match status" value="1"/>
</dbReference>
<dbReference type="InterPro" id="IPR001926">
    <property type="entry name" value="TrpB-like_PALP"/>
</dbReference>
<dbReference type="CDD" id="cd01562">
    <property type="entry name" value="Thr-dehyd"/>
    <property type="match status" value="1"/>
</dbReference>
<accession>A0A0F9QHW7</accession>
<name>A0A0F9QHW7_9ZZZZ</name>
<proteinExistence type="inferred from homology"/>
<dbReference type="Pfam" id="PF00291">
    <property type="entry name" value="PALP"/>
    <property type="match status" value="1"/>
</dbReference>
<keyword evidence="3" id="KW-0663">Pyridoxal phosphate</keyword>
<dbReference type="GO" id="GO:0006567">
    <property type="term" value="P:L-threonine catabolic process"/>
    <property type="evidence" value="ECO:0007669"/>
    <property type="project" value="TreeGrafter"/>
</dbReference>
<reference evidence="6" key="1">
    <citation type="journal article" date="2015" name="Nature">
        <title>Complex archaea that bridge the gap between prokaryotes and eukaryotes.</title>
        <authorList>
            <person name="Spang A."/>
            <person name="Saw J.H."/>
            <person name="Jorgensen S.L."/>
            <person name="Zaremba-Niedzwiedzka K."/>
            <person name="Martijn J."/>
            <person name="Lind A.E."/>
            <person name="van Eijk R."/>
            <person name="Schleper C."/>
            <person name="Guy L."/>
            <person name="Ettema T.J."/>
        </authorList>
    </citation>
    <scope>NUCLEOTIDE SEQUENCE</scope>
</reference>